<dbReference type="OrthoDB" id="244803at2759"/>
<dbReference type="AlphaFoldDB" id="A0A1X0NR06"/>
<comment type="caution">
    <text evidence="1">The sequence shown here is derived from an EMBL/GenBank/DDBJ whole genome shotgun (WGS) entry which is preliminary data.</text>
</comment>
<protein>
    <submittedName>
        <fullName evidence="1">Uncharacterized protein</fullName>
    </submittedName>
</protein>
<organism evidence="1 2">
    <name type="scientific">Trypanosoma theileri</name>
    <dbReference type="NCBI Taxonomy" id="67003"/>
    <lineage>
        <taxon>Eukaryota</taxon>
        <taxon>Discoba</taxon>
        <taxon>Euglenozoa</taxon>
        <taxon>Kinetoplastea</taxon>
        <taxon>Metakinetoplastina</taxon>
        <taxon>Trypanosomatida</taxon>
        <taxon>Trypanosomatidae</taxon>
        <taxon>Trypanosoma</taxon>
    </lineage>
</organism>
<evidence type="ECO:0000313" key="1">
    <source>
        <dbReference type="EMBL" id="ORC87117.1"/>
    </source>
</evidence>
<dbReference type="Proteomes" id="UP000192257">
    <property type="component" value="Unassembled WGS sequence"/>
</dbReference>
<name>A0A1X0NR06_9TRYP</name>
<gene>
    <name evidence="1" type="ORF">TM35_000242670</name>
</gene>
<sequence>MFRTAGEDTGRTPKYDAPPYDPSVWEGKDCAFISTLKDVYHDQQRMERQLRSEAIAQDLASRPLFSPSHTQRGSRSSTLWGRLLAKLFPRYYARKEMADMSFAYMNNDELVTRMHFALQTGDTELSALIARELARRRARIYEKEEEGNININGRSSGRVGDRFTMDSKPQSRFSGGDVRFSGSVPRRSTVFSADSSFVVPEVLLQQRTSVGGGTRFF</sequence>
<keyword evidence="2" id="KW-1185">Reference proteome</keyword>
<dbReference type="RefSeq" id="XP_028881183.1">
    <property type="nucleotide sequence ID" value="XM_029027679.1"/>
</dbReference>
<dbReference type="GeneID" id="39987459"/>
<reference evidence="1 2" key="1">
    <citation type="submission" date="2017-03" db="EMBL/GenBank/DDBJ databases">
        <title>An alternative strategy for trypanosome survival in the mammalian bloodstream revealed through genome and transcriptome analysis of the ubiquitous bovine parasite Trypanosoma (Megatrypanum) theileri.</title>
        <authorList>
            <person name="Kelly S."/>
            <person name="Ivens A."/>
            <person name="Mott A."/>
            <person name="O'Neill E."/>
            <person name="Emms D."/>
            <person name="Macleod O."/>
            <person name="Voorheis P."/>
            <person name="Matthews J."/>
            <person name="Matthews K."/>
            <person name="Carrington M."/>
        </authorList>
    </citation>
    <scope>NUCLEOTIDE SEQUENCE [LARGE SCALE GENOMIC DNA]</scope>
    <source>
        <strain evidence="1">Edinburgh</strain>
    </source>
</reference>
<evidence type="ECO:0000313" key="2">
    <source>
        <dbReference type="Proteomes" id="UP000192257"/>
    </source>
</evidence>
<proteinExistence type="predicted"/>
<dbReference type="VEuPathDB" id="TriTrypDB:TM35_000242670"/>
<accession>A0A1X0NR06</accession>
<dbReference type="EMBL" id="NBCO01000024">
    <property type="protein sequence ID" value="ORC87117.1"/>
    <property type="molecule type" value="Genomic_DNA"/>
</dbReference>